<dbReference type="InterPro" id="IPR058184">
    <property type="entry name" value="AgmC-like_N"/>
</dbReference>
<organism evidence="4 5">
    <name type="scientific">Hyalangium minutum</name>
    <dbReference type="NCBI Taxonomy" id="394096"/>
    <lineage>
        <taxon>Bacteria</taxon>
        <taxon>Pseudomonadati</taxon>
        <taxon>Myxococcota</taxon>
        <taxon>Myxococcia</taxon>
        <taxon>Myxococcales</taxon>
        <taxon>Cystobacterineae</taxon>
        <taxon>Archangiaceae</taxon>
        <taxon>Hyalangium</taxon>
    </lineage>
</organism>
<dbReference type="Proteomes" id="UP000028725">
    <property type="component" value="Unassembled WGS sequence"/>
</dbReference>
<protein>
    <recommendedName>
        <fullName evidence="3">Ig-like domain-containing protein</fullName>
    </recommendedName>
</protein>
<dbReference type="Gene3D" id="3.30.420.430">
    <property type="match status" value="1"/>
</dbReference>
<evidence type="ECO:0000259" key="3">
    <source>
        <dbReference type="PROSITE" id="PS50835"/>
    </source>
</evidence>
<feature type="region of interest" description="Disordered" evidence="1">
    <location>
        <begin position="1058"/>
        <end position="1087"/>
    </location>
</feature>
<feature type="signal peptide" evidence="2">
    <location>
        <begin position="1"/>
        <end position="21"/>
    </location>
</feature>
<dbReference type="PANTHER" id="PTHR34677:SF3">
    <property type="entry name" value="BACTERIAL IG-LIKE DOMAIN-CONTAINING PROTEIN"/>
    <property type="match status" value="1"/>
</dbReference>
<dbReference type="InterPro" id="IPR007110">
    <property type="entry name" value="Ig-like_dom"/>
</dbReference>
<proteinExistence type="predicted"/>
<evidence type="ECO:0000313" key="5">
    <source>
        <dbReference type="Proteomes" id="UP000028725"/>
    </source>
</evidence>
<dbReference type="STRING" id="394096.DB31_3323"/>
<dbReference type="PATRIC" id="fig|394096.3.peg.973"/>
<keyword evidence="2" id="KW-0732">Signal</keyword>
<dbReference type="NCBIfam" id="NF047640">
    <property type="entry name" value="gliding_AgmC_N"/>
    <property type="match status" value="1"/>
</dbReference>
<dbReference type="Gene3D" id="2.60.40.10">
    <property type="entry name" value="Immunoglobulins"/>
    <property type="match status" value="5"/>
</dbReference>
<feature type="compositionally biased region" description="Polar residues" evidence="1">
    <location>
        <begin position="1169"/>
        <end position="1179"/>
    </location>
</feature>
<gene>
    <name evidence="4" type="ORF">DB31_3323</name>
</gene>
<dbReference type="NCBIfam" id="NF033510">
    <property type="entry name" value="Ca_tandemer"/>
    <property type="match status" value="1"/>
</dbReference>
<dbReference type="InterPro" id="IPR044016">
    <property type="entry name" value="Big_13"/>
</dbReference>
<evidence type="ECO:0000256" key="1">
    <source>
        <dbReference type="SAM" id="MobiDB-lite"/>
    </source>
</evidence>
<feature type="domain" description="Ig-like" evidence="3">
    <location>
        <begin position="1174"/>
        <end position="1290"/>
    </location>
</feature>
<feature type="chain" id="PRO_5001799965" description="Ig-like domain-containing protein" evidence="2">
    <location>
        <begin position="22"/>
        <end position="1865"/>
    </location>
</feature>
<name>A0A085WU30_9BACT</name>
<dbReference type="InterPro" id="IPR013783">
    <property type="entry name" value="Ig-like_fold"/>
</dbReference>
<keyword evidence="5" id="KW-1185">Reference proteome</keyword>
<accession>A0A085WU30</accession>
<evidence type="ECO:0000313" key="4">
    <source>
        <dbReference type="EMBL" id="KFE71193.1"/>
    </source>
</evidence>
<feature type="region of interest" description="Disordered" evidence="1">
    <location>
        <begin position="1156"/>
        <end position="1179"/>
    </location>
</feature>
<reference evidence="4 5" key="1">
    <citation type="submission" date="2014-04" db="EMBL/GenBank/DDBJ databases">
        <title>Genome assembly of Hyalangium minutum DSM 14724.</title>
        <authorList>
            <person name="Sharma G."/>
            <person name="Subramanian S."/>
        </authorList>
    </citation>
    <scope>NUCLEOTIDE SEQUENCE [LARGE SCALE GENOMIC DNA]</scope>
    <source>
        <strain evidence="4 5">DSM 14724</strain>
    </source>
</reference>
<dbReference type="PANTHER" id="PTHR34677">
    <property type="match status" value="1"/>
</dbReference>
<sequence length="1865" mass="193639">MRRSCSLMSLVALVFWASTSAAEPDTLGLGTGRDGALIVTEPRTVINRYAQVTVPLATGDTVLFVSSTEGFAAGDLIMVLQTTGIVPEPAQGAPGPISLSTDPVGRWELARVSFAERQELKLGAPLLYSYAGLVTQVIRIPEYTDVKVVAGASLVAAPWDGSQGGVLAFLAKGLIQNEGTLQASGVGFRGGLVLEEFAGFAGCAALPASVRPGAGRGEGISSLDFGVWATGLENASNGGGGGLCPRAGGGGGGNGAAGGRGGDSLVYGDSARNIGGKGGAGLVYSLTDHLTLGGGGGQGYGGGRHSQGGAGGGAIFVRGYRLAGSGSILADGAAGDDATQGGAGGGGAGGSVYLRFVDSAECGFISASGGNGGSSSAGIAEDGGAGGGGGGGRLLYQAASTGACPMSVEAGLAGGVAGTISGIVTNAQPAASQLVAHRGIITRLETEFEQFANCTLNAPVFTTPVNNGYVNAQLKVTGSVSGYGSNAKVRIYVGSDLAGDATPNSGTWSYTFAVGVLEDARQYTIKAIGVCGSNSEESSNATSINVTVDTAVPQIGWVTRPSDPSPELRPTLSFNTGNQEVSVRYTCTLDGSAGFGCGVGTTGQVVSYTVAGTLLDGSRHTFTVRGTDEADNPTNGSLSYSWTVIYPSDTVIDPPRPPDPTNVTAAAFSFHATKAGATLECRLDESAWAACTSPKSYSALADGRHTFEVKAMLGSIEDTSPASYSWVVDTESPDTRIEQKPNDPTNSTRATFTFSSPEEGCSFECSLNGGVYTSCPSPWTSPELADSRHTLSVRARDAAGNIDPSPATYSWLVDSTPPNTVFDQKPTNPSNVTRPTFAFSASETGSSFVCSLDSAAFTPCTSPVTTPLLAEGSHTFAVKATDALGNTAASATTYTWVVDITPPDTILGDKPTNPSNEPRPRFTFSATETGSTFECRMDQGLYVTCSSPWTAPSLTDGSHTFEVRATDAAGNVDPTPVSYTWDVDTEAPDTAIEQKPSNPSNSARATFTFSGQGGAVGFECSLDSAQFAPCTSPWQSPLLAEGNHTFAVRAKDAAGNIDPSPATYTWRVDTQPPDTSIDQKPPNPDNRTSATFTFASSEAGSSFECSLDDGEYASCTSPLTYSVPEGSHIFAVRAKDAAGNVDDSPATYTWRVDTGAPDTAIDQKPPNPSNNANPTFTFTSTEPGSSFECSLDSGPFAACASPVVFHVSEGSHSLSVRAKDGAGNVDPSPATYPWVVDLTPPDTAIEAPRPRNPTNETSATFRFSGAGAEGKYYCKLDEQVYADCSSGTITYDALSQRVHTFSVYAKDAAGNDDLQNPATYIWEVDTEPPETVIEEASKPPNPTSLLSATFRFSGAGPGGHYQCSLDSQSYVGCDSGTITFSPLSNGEHYFKVFAIDAAGNADASPAEYRWVVDSSPPETVILEVTEAGGIAARNPTNSRSMKFRFSGADAPGGYRCRLESPTSPGNFSPCGTRLGTGTGTAGIEEYVNLGAGRHVFSVYAVDAAGNEDPSAATYEWVVDLQPPVTTITNPATNAAKLWRTNQTSPVFRGTSEMGSRVVLQIDGLGTDTQQMGSSGNWELTTRHVLAEGKHVVRVVEATDAVGNTWTPSSTSPLPSDSAFEFWVDTTPPQTAITQKPPEIHNSISVLFNFSDPTEEDGLSTTFECKVVAQHLEKEFESPCLGEQPYNLANIFEIANDNIKAVNGTYTIFVAARDEAGNLDETPASYAFTVIVEPPDAPQIKKPANGDEIYDLNPSVSGNTIPNGSVEFFLDGKSMGSKKADAAGVFTFRFADPLEERAHELRASVTDLASNPSPQSQPITFTVFAPKPVAEAIGGGLGCAASTAEPWLVLLGLFAGGVLRSRHRRR</sequence>
<dbReference type="Pfam" id="PF19077">
    <property type="entry name" value="Big_13"/>
    <property type="match status" value="1"/>
</dbReference>
<evidence type="ECO:0000256" key="2">
    <source>
        <dbReference type="SAM" id="SignalP"/>
    </source>
</evidence>
<dbReference type="EMBL" id="JMCB01000002">
    <property type="protein sequence ID" value="KFE71193.1"/>
    <property type="molecule type" value="Genomic_DNA"/>
</dbReference>
<dbReference type="PROSITE" id="PS50835">
    <property type="entry name" value="IG_LIKE"/>
    <property type="match status" value="1"/>
</dbReference>
<comment type="caution">
    <text evidence="4">The sequence shown here is derived from an EMBL/GenBank/DDBJ whole genome shotgun (WGS) entry which is preliminary data.</text>
</comment>